<dbReference type="PANTHER" id="PTHR16027">
    <property type="entry name" value="DILUTE DOMAIN-CONTAINING PROTEIN YPR089W"/>
    <property type="match status" value="1"/>
</dbReference>
<protein>
    <recommendedName>
        <fullName evidence="1">Dilute domain-containing protein</fullName>
    </recommendedName>
</protein>
<evidence type="ECO:0000313" key="3">
    <source>
        <dbReference type="Proteomes" id="UP000836841"/>
    </source>
</evidence>
<accession>A0AAU9SST8</accession>
<dbReference type="PANTHER" id="PTHR16027:SF6">
    <property type="entry name" value="DILUTE DOMAIN-CONTAINING PROTEIN"/>
    <property type="match status" value="1"/>
</dbReference>
<organism evidence="2 3">
    <name type="scientific">Thlaspi arvense</name>
    <name type="common">Field penny-cress</name>
    <dbReference type="NCBI Taxonomy" id="13288"/>
    <lineage>
        <taxon>Eukaryota</taxon>
        <taxon>Viridiplantae</taxon>
        <taxon>Streptophyta</taxon>
        <taxon>Embryophyta</taxon>
        <taxon>Tracheophyta</taxon>
        <taxon>Spermatophyta</taxon>
        <taxon>Magnoliopsida</taxon>
        <taxon>eudicotyledons</taxon>
        <taxon>Gunneridae</taxon>
        <taxon>Pentapetalae</taxon>
        <taxon>rosids</taxon>
        <taxon>malvids</taxon>
        <taxon>Brassicales</taxon>
        <taxon>Brassicaceae</taxon>
        <taxon>Thlaspideae</taxon>
        <taxon>Thlaspi</taxon>
    </lineage>
</organism>
<dbReference type="Pfam" id="PF01843">
    <property type="entry name" value="DIL"/>
    <property type="match status" value="1"/>
</dbReference>
<gene>
    <name evidence="2" type="ORF">TAV2_LOCUS19385</name>
</gene>
<dbReference type="PROSITE" id="PS51126">
    <property type="entry name" value="DILUTE"/>
    <property type="match status" value="1"/>
</dbReference>
<proteinExistence type="predicted"/>
<keyword evidence="3" id="KW-1185">Reference proteome</keyword>
<dbReference type="Proteomes" id="UP000836841">
    <property type="component" value="Chromosome 6"/>
</dbReference>
<dbReference type="SMART" id="SM01132">
    <property type="entry name" value="DIL"/>
    <property type="match status" value="1"/>
</dbReference>
<dbReference type="EMBL" id="OU466862">
    <property type="protein sequence ID" value="CAH2072279.1"/>
    <property type="molecule type" value="Genomic_DNA"/>
</dbReference>
<dbReference type="AlphaFoldDB" id="A0AAU9SST8"/>
<dbReference type="InterPro" id="IPR052072">
    <property type="entry name" value="Vascular_dev_regulator"/>
</dbReference>
<reference evidence="2 3" key="1">
    <citation type="submission" date="2022-03" db="EMBL/GenBank/DDBJ databases">
        <authorList>
            <person name="Nunn A."/>
            <person name="Chopra R."/>
            <person name="Nunn A."/>
            <person name="Contreras Garrido A."/>
        </authorList>
    </citation>
    <scope>NUCLEOTIDE SEQUENCE [LARGE SCALE GENOMIC DNA]</scope>
</reference>
<evidence type="ECO:0000313" key="2">
    <source>
        <dbReference type="EMBL" id="CAH2072279.1"/>
    </source>
</evidence>
<sequence>MIRMSSVIKLCSLLLRRECCSFSNGEYVKAGLAELEQWCVEATDEYAGSAWDELRHIRQAVGFLVIHQKPEKTLDEITREICPVLSIQQLYRISTMYWDDKYGTHSVSSDVIADMRVMMTEDSNNDVSNSFLFDDDSSVPFTVEDISKSMQQVDVNDIEPPQLIRENSGFGFLLTRKEGSAS</sequence>
<feature type="domain" description="Dilute" evidence="1">
    <location>
        <begin position="1"/>
        <end position="121"/>
    </location>
</feature>
<dbReference type="InterPro" id="IPR002710">
    <property type="entry name" value="Dilute_dom"/>
</dbReference>
<evidence type="ECO:0000259" key="1">
    <source>
        <dbReference type="PROSITE" id="PS51126"/>
    </source>
</evidence>
<name>A0AAU9SST8_THLAR</name>